<keyword evidence="3" id="KW-1185">Reference proteome</keyword>
<dbReference type="Proteomes" id="UP001281761">
    <property type="component" value="Unassembled WGS sequence"/>
</dbReference>
<feature type="compositionally biased region" description="Acidic residues" evidence="1">
    <location>
        <begin position="349"/>
        <end position="363"/>
    </location>
</feature>
<dbReference type="EMBL" id="JARBJD010000035">
    <property type="protein sequence ID" value="KAK2958793.1"/>
    <property type="molecule type" value="Genomic_DNA"/>
</dbReference>
<organism evidence="2 3">
    <name type="scientific">Blattamonas nauphoetae</name>
    <dbReference type="NCBI Taxonomy" id="2049346"/>
    <lineage>
        <taxon>Eukaryota</taxon>
        <taxon>Metamonada</taxon>
        <taxon>Preaxostyla</taxon>
        <taxon>Oxymonadida</taxon>
        <taxon>Blattamonas</taxon>
    </lineage>
</organism>
<proteinExistence type="predicted"/>
<gene>
    <name evidence="2" type="ORF">BLNAU_6296</name>
</gene>
<comment type="caution">
    <text evidence="2">The sequence shown here is derived from an EMBL/GenBank/DDBJ whole genome shotgun (WGS) entry which is preliminary data.</text>
</comment>
<accession>A0ABQ9Y523</accession>
<feature type="region of interest" description="Disordered" evidence="1">
    <location>
        <begin position="344"/>
        <end position="396"/>
    </location>
</feature>
<name>A0ABQ9Y523_9EUKA</name>
<reference evidence="2 3" key="1">
    <citation type="journal article" date="2022" name="bioRxiv">
        <title>Genomics of Preaxostyla Flagellates Illuminates Evolutionary Transitions and the Path Towards Mitochondrial Loss.</title>
        <authorList>
            <person name="Novak L.V.F."/>
            <person name="Treitli S.C."/>
            <person name="Pyrih J."/>
            <person name="Halakuc P."/>
            <person name="Pipaliya S.V."/>
            <person name="Vacek V."/>
            <person name="Brzon O."/>
            <person name="Soukal P."/>
            <person name="Eme L."/>
            <person name="Dacks J.B."/>
            <person name="Karnkowska A."/>
            <person name="Elias M."/>
            <person name="Hampl V."/>
        </authorList>
    </citation>
    <scope>NUCLEOTIDE SEQUENCE [LARGE SCALE GENOMIC DNA]</scope>
    <source>
        <strain evidence="2">NAU3</strain>
        <tissue evidence="2">Gut</tissue>
    </source>
</reference>
<sequence length="396" mass="45943">MRVIRPVNRAKNQAQNAQIEKERFTLLSVRQKLNTIVNFVAQPNALSQDQSDEMCALLEWIVEKSLKERTDAHWILFNLFPADHAGTSALFTNLTLILHQRNEPINQRILTLFRSLCLQYNALDSVSVLESHFLQTLFDIFVPETINLSDVSLHADFILSISTLLRLSTKKSQGNVLDQLEKSPFWIASKLMDHVIIPSQRYLIHIFTHQNEISSPRITPNISAILDSLILNAPFHPPINPILVTCGIPLYFVKRIETTTSHTMTQLILVDMSRTLEHWSDHKMELRKEPLHTLALLKAEGMDDLFELRYVRKQYSRSADDFDDVSYVLKQILKNFGTNTSLIHPYEREDNEDEEIDMDDDPESDRSESDMDEDEQRWDWRFSRWGPGNTTGKRNE</sequence>
<evidence type="ECO:0000313" key="2">
    <source>
        <dbReference type="EMBL" id="KAK2958793.1"/>
    </source>
</evidence>
<evidence type="ECO:0000256" key="1">
    <source>
        <dbReference type="SAM" id="MobiDB-lite"/>
    </source>
</evidence>
<protein>
    <submittedName>
        <fullName evidence="2">Uncharacterized protein</fullName>
    </submittedName>
</protein>
<evidence type="ECO:0000313" key="3">
    <source>
        <dbReference type="Proteomes" id="UP001281761"/>
    </source>
</evidence>